<proteinExistence type="inferred from homology"/>
<dbReference type="CDD" id="cd06558">
    <property type="entry name" value="crotonase-like"/>
    <property type="match status" value="1"/>
</dbReference>
<dbReference type="PANTHER" id="PTHR11941">
    <property type="entry name" value="ENOYL-COA HYDRATASE-RELATED"/>
    <property type="match status" value="1"/>
</dbReference>
<gene>
    <name evidence="3" type="ORF">EZH22_28015</name>
</gene>
<comment type="similarity">
    <text evidence="1 2">Belongs to the enoyl-CoA hydratase/isomerase family.</text>
</comment>
<dbReference type="InterPro" id="IPR001753">
    <property type="entry name" value="Enoyl-CoA_hydra/iso"/>
</dbReference>
<keyword evidence="4" id="KW-1185">Reference proteome</keyword>
<evidence type="ECO:0000313" key="3">
    <source>
        <dbReference type="EMBL" id="QRG06703.1"/>
    </source>
</evidence>
<dbReference type="InterPro" id="IPR018376">
    <property type="entry name" value="Enoyl-CoA_hyd/isom_CS"/>
</dbReference>
<dbReference type="GO" id="GO:0003824">
    <property type="term" value="F:catalytic activity"/>
    <property type="evidence" value="ECO:0007669"/>
    <property type="project" value="InterPro"/>
</dbReference>
<protein>
    <submittedName>
        <fullName evidence="3">Enoyl-CoA hydratase/isomerase family protein</fullName>
    </submittedName>
</protein>
<evidence type="ECO:0000313" key="4">
    <source>
        <dbReference type="Proteomes" id="UP000596427"/>
    </source>
</evidence>
<name>A0A974PN72_9HYPH</name>
<evidence type="ECO:0000256" key="1">
    <source>
        <dbReference type="ARBA" id="ARBA00005254"/>
    </source>
</evidence>
<dbReference type="PANTHER" id="PTHR11941:SF54">
    <property type="entry name" value="ENOYL-COA HYDRATASE, MITOCHONDRIAL"/>
    <property type="match status" value="1"/>
</dbReference>
<reference evidence="3 4" key="1">
    <citation type="submission" date="2020-10" db="EMBL/GenBank/DDBJ databases">
        <title>Degradation of 1,4-Dioxane by Xanthobacter sp. YN2, via a Novel Group-2 Soluble Di-Iron Monooxygenase.</title>
        <authorList>
            <person name="Ma F."/>
            <person name="Wang Y."/>
            <person name="Yang J."/>
            <person name="Guo H."/>
            <person name="Su D."/>
            <person name="Yu L."/>
        </authorList>
    </citation>
    <scope>NUCLEOTIDE SEQUENCE [LARGE SCALE GENOMIC DNA]</scope>
    <source>
        <strain evidence="3 4">YN2</strain>
    </source>
</reference>
<dbReference type="KEGG" id="xdi:EZH22_28015"/>
<dbReference type="SUPFAM" id="SSF52096">
    <property type="entry name" value="ClpP/crotonase"/>
    <property type="match status" value="1"/>
</dbReference>
<dbReference type="Gene3D" id="3.90.226.10">
    <property type="entry name" value="2-enoyl-CoA Hydratase, Chain A, domain 1"/>
    <property type="match status" value="1"/>
</dbReference>
<dbReference type="Proteomes" id="UP000596427">
    <property type="component" value="Chromosome"/>
</dbReference>
<dbReference type="InterPro" id="IPR029045">
    <property type="entry name" value="ClpP/crotonase-like_dom_sf"/>
</dbReference>
<dbReference type="GO" id="GO:0006635">
    <property type="term" value="P:fatty acid beta-oxidation"/>
    <property type="evidence" value="ECO:0007669"/>
    <property type="project" value="TreeGrafter"/>
</dbReference>
<dbReference type="Pfam" id="PF00378">
    <property type="entry name" value="ECH_1"/>
    <property type="match status" value="1"/>
</dbReference>
<dbReference type="AlphaFoldDB" id="A0A974PN72"/>
<dbReference type="PROSITE" id="PS00166">
    <property type="entry name" value="ENOYL_COA_HYDRATASE"/>
    <property type="match status" value="1"/>
</dbReference>
<accession>A0A974PN72</accession>
<sequence length="259" mass="27411">MNAQTHQLRVAVTGARLDVVIDRPQARNALSLETLHELEMVFTRFAEVPDLSVAVLTGAGERAFAAGGDLKELNDHRSEAQAGALFDAGRAALDAVRRFPLPVVAALNGVALGGGAELAMACDFRLAAGHAAIGFVQAQLAITTGFGGVADLQAAIGPRKAMGMMLSARVFKAPEAEAQGLFDAVAGENEPLEVLVSRFLTPILERPPALARDIKAVARAAMDPARCAAVGEEERARFIRAWTSEEHWAAADRLLARRS</sequence>
<organism evidence="3 4">
    <name type="scientific">Xanthobacter dioxanivorans</name>
    <dbReference type="NCBI Taxonomy" id="2528964"/>
    <lineage>
        <taxon>Bacteria</taxon>
        <taxon>Pseudomonadati</taxon>
        <taxon>Pseudomonadota</taxon>
        <taxon>Alphaproteobacteria</taxon>
        <taxon>Hyphomicrobiales</taxon>
        <taxon>Xanthobacteraceae</taxon>
        <taxon>Xanthobacter</taxon>
    </lineage>
</organism>
<evidence type="ECO:0000256" key="2">
    <source>
        <dbReference type="RuleBase" id="RU003707"/>
    </source>
</evidence>
<dbReference type="RefSeq" id="WP_203193609.1">
    <property type="nucleotide sequence ID" value="NZ_CP063362.1"/>
</dbReference>
<dbReference type="EMBL" id="CP063362">
    <property type="protein sequence ID" value="QRG06703.1"/>
    <property type="molecule type" value="Genomic_DNA"/>
</dbReference>